<dbReference type="NCBIfam" id="TIGR00035">
    <property type="entry name" value="asp_race"/>
    <property type="match status" value="1"/>
</dbReference>
<dbReference type="InterPro" id="IPR015942">
    <property type="entry name" value="Asp/Glu/hydantoin_racemase"/>
</dbReference>
<dbReference type="AlphaFoldDB" id="A0A3E1NCI1"/>
<sequence length="229" mass="25294">MRIIGLVGGTSWVSTQDYYRLLNEGVNAQLGGLNFAECLVYSFNYADIKRNNDTNNWASTTQMLSAAAQKLKQGGAEAIVLCANTMHLIADAVQENVQLPLIHIAEATAQAIVQQQLHTVALLGTRFTMEEDFFTGRLAQHGIRTIIPGDADREFVQYTIYEELGRNVLLPSTKEKYIRLINELAEQGAQGVILGCTEIPMLIKPGDVSIPVFNTLELHVQAAVQFMLQ</sequence>
<dbReference type="PROSITE" id="PS00923">
    <property type="entry name" value="ASP_GLU_RACEMASE_1"/>
    <property type="match status" value="1"/>
</dbReference>
<dbReference type="InterPro" id="IPR004380">
    <property type="entry name" value="Asp_race"/>
</dbReference>
<dbReference type="InterPro" id="IPR018187">
    <property type="entry name" value="Asp/Glu_racemase_AS_1"/>
</dbReference>
<dbReference type="PANTHER" id="PTHR21198:SF7">
    <property type="entry name" value="ASPARTATE-GLUTAMATE RACEMASE FAMILY"/>
    <property type="match status" value="1"/>
</dbReference>
<comment type="similarity">
    <text evidence="1">Belongs to the aspartate/glutamate racemases family.</text>
</comment>
<evidence type="ECO:0000256" key="2">
    <source>
        <dbReference type="ARBA" id="ARBA00023235"/>
    </source>
</evidence>
<dbReference type="InterPro" id="IPR033134">
    <property type="entry name" value="Asp/Glu_racemase_AS_2"/>
</dbReference>
<evidence type="ECO:0000313" key="3">
    <source>
        <dbReference type="EMBL" id="RFM25715.1"/>
    </source>
</evidence>
<dbReference type="GO" id="GO:0047661">
    <property type="term" value="F:amino-acid racemase activity"/>
    <property type="evidence" value="ECO:0007669"/>
    <property type="project" value="InterPro"/>
</dbReference>
<dbReference type="Gene3D" id="3.40.50.1860">
    <property type="match status" value="2"/>
</dbReference>
<evidence type="ECO:0000256" key="1">
    <source>
        <dbReference type="ARBA" id="ARBA00007847"/>
    </source>
</evidence>
<evidence type="ECO:0000313" key="4">
    <source>
        <dbReference type="Proteomes" id="UP000261284"/>
    </source>
</evidence>
<gene>
    <name evidence="3" type="ORF">DXN05_23685</name>
</gene>
<comment type="caution">
    <text evidence="3">The sequence shown here is derived from an EMBL/GenBank/DDBJ whole genome shotgun (WGS) entry which is preliminary data.</text>
</comment>
<dbReference type="EMBL" id="QTJU01000016">
    <property type="protein sequence ID" value="RFM25715.1"/>
    <property type="molecule type" value="Genomic_DNA"/>
</dbReference>
<dbReference type="SUPFAM" id="SSF53681">
    <property type="entry name" value="Aspartate/glutamate racemase"/>
    <property type="match status" value="2"/>
</dbReference>
<keyword evidence="4" id="KW-1185">Reference proteome</keyword>
<dbReference type="OrthoDB" id="9803739at2"/>
<dbReference type="InterPro" id="IPR001920">
    <property type="entry name" value="Asp/Glu_race"/>
</dbReference>
<dbReference type="Pfam" id="PF01177">
    <property type="entry name" value="Asp_Glu_race"/>
    <property type="match status" value="1"/>
</dbReference>
<accession>A0A3E1NCI1</accession>
<keyword evidence="2" id="KW-0413">Isomerase</keyword>
<dbReference type="PANTHER" id="PTHR21198">
    <property type="entry name" value="GLUTAMATE RACEMASE"/>
    <property type="match status" value="1"/>
</dbReference>
<dbReference type="RefSeq" id="WP_116849793.1">
    <property type="nucleotide sequence ID" value="NZ_QTJU01000016.1"/>
</dbReference>
<proteinExistence type="inferred from homology"/>
<organism evidence="3 4">
    <name type="scientific">Deminuibacter soli</name>
    <dbReference type="NCBI Taxonomy" id="2291815"/>
    <lineage>
        <taxon>Bacteria</taxon>
        <taxon>Pseudomonadati</taxon>
        <taxon>Bacteroidota</taxon>
        <taxon>Chitinophagia</taxon>
        <taxon>Chitinophagales</taxon>
        <taxon>Chitinophagaceae</taxon>
        <taxon>Deminuibacter</taxon>
    </lineage>
</organism>
<protein>
    <submittedName>
        <fullName evidence="3">Aspartate/glutamate racemase family protein</fullName>
    </submittedName>
</protein>
<dbReference type="PROSITE" id="PS00924">
    <property type="entry name" value="ASP_GLU_RACEMASE_2"/>
    <property type="match status" value="1"/>
</dbReference>
<name>A0A3E1NCI1_9BACT</name>
<reference evidence="3 4" key="1">
    <citation type="submission" date="2018-08" db="EMBL/GenBank/DDBJ databases">
        <title>Chitinophagaceae sp. K23C18032701, a novel bacterium isolated from forest soil.</title>
        <authorList>
            <person name="Wang C."/>
        </authorList>
    </citation>
    <scope>NUCLEOTIDE SEQUENCE [LARGE SCALE GENOMIC DNA]</scope>
    <source>
        <strain evidence="3 4">K23C18032701</strain>
    </source>
</reference>
<dbReference type="Proteomes" id="UP000261284">
    <property type="component" value="Unassembled WGS sequence"/>
</dbReference>